<dbReference type="SUPFAM" id="SSF53335">
    <property type="entry name" value="S-adenosyl-L-methionine-dependent methyltransferases"/>
    <property type="match status" value="1"/>
</dbReference>
<evidence type="ECO:0000256" key="2">
    <source>
        <dbReference type="ARBA" id="ARBA00011900"/>
    </source>
</evidence>
<evidence type="ECO:0000256" key="5">
    <source>
        <dbReference type="ARBA" id="ARBA00022691"/>
    </source>
</evidence>
<reference evidence="8 9" key="1">
    <citation type="submission" date="2011-09" db="EMBL/GenBank/DDBJ databases">
        <authorList>
            <consortium name="US DOE Joint Genome Institute (JGI-PGF)"/>
            <person name="Lucas S."/>
            <person name="Han J."/>
            <person name="Lapidus A."/>
            <person name="Cheng J.-F."/>
            <person name="Goodwin L."/>
            <person name="Pitluck S."/>
            <person name="Peters L."/>
            <person name="Land M.L."/>
            <person name="Hauser L."/>
            <person name="Orellana R."/>
            <person name="Lovley D."/>
            <person name="Woyke T.J."/>
        </authorList>
    </citation>
    <scope>NUCLEOTIDE SEQUENCE [LARGE SCALE GENOMIC DNA]</scope>
    <source>
        <strain evidence="8 9">2ac9</strain>
    </source>
</reference>
<sequence>MEKMDGKTMDIVAENVGKLKELFPEAFTEGKVDFDALKEVLGTFVDDRDERYSFTWNGKSKARMIAQTPSTGTLRPCKEESVDWDTTQNIFIEGDNLEVLKLLQKSYHKKMKMIYIDPPYNTGKDFVYKDNFKDNIKNYKEITGQVDGEGRNLSNNPETSGRYHTDWLNMMYPRLKLARNLLKDDGVIFISIDDSEASNLIKICDEVFGEENFIADLIWQKKFSRANDASYFSTMHDHILCYAKRTKLNNNGDSWELKLLPRGDEIPDGYTNPDDDHRGPWTSVVLSAKSGTEKLIYEITTPSGRKCLPPDGRFWGVNRDRFSELVEDNRIWFGKDGSGIPRLKTFLSEVQDGLRPNTIWFHQEVGHNQEGRQEVKKLFDDKGYFDGPKPVRLLDRIIQISNLSSSDIVLDFFAGSATTGHAVVNHNACNETSFKYILVQLPEVCDEKSEAFKAGYKTIAEISKERIRRAGAKIKEENPEYEGDLGFKVFKLDATNIKPWEVDFDLTERTLEDYISNIKTDRREEDVLYEVLLKYGLDLTLPIDEWIMDNGKLIMKDEHHSQLSTVNSQLVYSIGMGALIICLSDAISLEVVEGIAELKDELNPEIMRVVFKDSGFKDDVVKTNAVQILKQAGIVDVRSL</sequence>
<dbReference type="EC" id="2.1.1.72" evidence="2"/>
<evidence type="ECO:0000256" key="6">
    <source>
        <dbReference type="ARBA" id="ARBA00047942"/>
    </source>
</evidence>
<dbReference type="Gene3D" id="3.40.50.150">
    <property type="entry name" value="Vaccinia Virus protein VP39"/>
    <property type="match status" value="1"/>
</dbReference>
<organism evidence="8 9">
    <name type="scientific">Desulfobacter postgatei 2ac9</name>
    <dbReference type="NCBI Taxonomy" id="879212"/>
    <lineage>
        <taxon>Bacteria</taxon>
        <taxon>Pseudomonadati</taxon>
        <taxon>Thermodesulfobacteriota</taxon>
        <taxon>Desulfobacteria</taxon>
        <taxon>Desulfobacterales</taxon>
        <taxon>Desulfobacteraceae</taxon>
        <taxon>Desulfobacter</taxon>
    </lineage>
</organism>
<dbReference type="GO" id="GO:0003677">
    <property type="term" value="F:DNA binding"/>
    <property type="evidence" value="ECO:0007669"/>
    <property type="project" value="InterPro"/>
</dbReference>
<dbReference type="Proteomes" id="UP000005778">
    <property type="component" value="Chromosome"/>
</dbReference>
<dbReference type="InterPro" id="IPR002295">
    <property type="entry name" value="N4/N6-MTase_EcoPI_Mod-like"/>
</dbReference>
<keyword evidence="3 8" id="KW-0489">Methyltransferase</keyword>
<dbReference type="GO" id="GO:0008170">
    <property type="term" value="F:N-methyltransferase activity"/>
    <property type="evidence" value="ECO:0007669"/>
    <property type="project" value="InterPro"/>
</dbReference>
<comment type="catalytic activity">
    <reaction evidence="6">
        <text>a 2'-deoxyadenosine in DNA + S-adenosyl-L-methionine = an N(6)-methyl-2'-deoxyadenosine in DNA + S-adenosyl-L-homocysteine + H(+)</text>
        <dbReference type="Rhea" id="RHEA:15197"/>
        <dbReference type="Rhea" id="RHEA-COMP:12418"/>
        <dbReference type="Rhea" id="RHEA-COMP:12419"/>
        <dbReference type="ChEBI" id="CHEBI:15378"/>
        <dbReference type="ChEBI" id="CHEBI:57856"/>
        <dbReference type="ChEBI" id="CHEBI:59789"/>
        <dbReference type="ChEBI" id="CHEBI:90615"/>
        <dbReference type="ChEBI" id="CHEBI:90616"/>
        <dbReference type="EC" id="2.1.1.72"/>
    </reaction>
</comment>
<evidence type="ECO:0000256" key="3">
    <source>
        <dbReference type="ARBA" id="ARBA00022603"/>
    </source>
</evidence>
<dbReference type="STRING" id="879212.DespoDRAFT_00986"/>
<dbReference type="HOGENOM" id="CLU_020164_2_1_7"/>
<protein>
    <recommendedName>
        <fullName evidence="2">site-specific DNA-methyltransferase (adenine-specific)</fullName>
        <ecNumber evidence="2">2.1.1.72</ecNumber>
    </recommendedName>
</protein>
<dbReference type="PROSITE" id="PS00092">
    <property type="entry name" value="N6_MTASE"/>
    <property type="match status" value="1"/>
</dbReference>
<evidence type="ECO:0000256" key="4">
    <source>
        <dbReference type="ARBA" id="ARBA00022679"/>
    </source>
</evidence>
<feature type="domain" description="DNA methylase N-4/N-6" evidence="7">
    <location>
        <begin position="112"/>
        <end position="427"/>
    </location>
</feature>
<dbReference type="Pfam" id="PF01555">
    <property type="entry name" value="N6_N4_Mtase"/>
    <property type="match status" value="1"/>
</dbReference>
<evidence type="ECO:0000313" key="8">
    <source>
        <dbReference type="EMBL" id="EIM62962.1"/>
    </source>
</evidence>
<evidence type="ECO:0000256" key="1">
    <source>
        <dbReference type="ARBA" id="ARBA00006594"/>
    </source>
</evidence>
<dbReference type="InterPro" id="IPR029063">
    <property type="entry name" value="SAM-dependent_MTases_sf"/>
</dbReference>
<dbReference type="PRINTS" id="PR00506">
    <property type="entry name" value="D21N6MTFRASE"/>
</dbReference>
<keyword evidence="9" id="KW-1185">Reference proteome</keyword>
<keyword evidence="4" id="KW-0808">Transferase</keyword>
<comment type="similarity">
    <text evidence="1">Belongs to the N(4)/N(6)-methyltransferase family.</text>
</comment>
<evidence type="ECO:0000313" key="9">
    <source>
        <dbReference type="Proteomes" id="UP000005778"/>
    </source>
</evidence>
<dbReference type="EMBL" id="CM001488">
    <property type="protein sequence ID" value="EIM62962.1"/>
    <property type="molecule type" value="Genomic_DNA"/>
</dbReference>
<dbReference type="OrthoDB" id="9800801at2"/>
<evidence type="ECO:0000259" key="7">
    <source>
        <dbReference type="Pfam" id="PF01555"/>
    </source>
</evidence>
<name>I5B0E9_9BACT</name>
<dbReference type="AlphaFoldDB" id="I5B0E9"/>
<dbReference type="GO" id="GO:0032259">
    <property type="term" value="P:methylation"/>
    <property type="evidence" value="ECO:0007669"/>
    <property type="project" value="UniProtKB-KW"/>
</dbReference>
<proteinExistence type="inferred from homology"/>
<dbReference type="RefSeq" id="WP_004071813.1">
    <property type="nucleotide sequence ID" value="NZ_CM001488.1"/>
</dbReference>
<reference evidence="8 9" key="2">
    <citation type="submission" date="2012-02" db="EMBL/GenBank/DDBJ databases">
        <title>Improved High-Quality Draft sequence of Desulfobacter postgatei 2ac9.</title>
        <authorList>
            <consortium name="US DOE Joint Genome Institute"/>
            <person name="Lucas S."/>
            <person name="Han J."/>
            <person name="Lapidus A."/>
            <person name="Cheng J.-F."/>
            <person name="Goodwin L."/>
            <person name="Pitluck S."/>
            <person name="Peters L."/>
            <person name="Ovchinnikova G."/>
            <person name="Held B."/>
            <person name="Detter J.C."/>
            <person name="Han C."/>
            <person name="Tapia R."/>
            <person name="Land M."/>
            <person name="Hauser L."/>
            <person name="Kyrpides N."/>
            <person name="Ivanova N."/>
            <person name="Pagani I."/>
            <person name="Orellana R."/>
            <person name="Lovley D."/>
            <person name="Woyke T."/>
        </authorList>
    </citation>
    <scope>NUCLEOTIDE SEQUENCE [LARGE SCALE GENOMIC DNA]</scope>
    <source>
        <strain evidence="8 9">2ac9</strain>
    </source>
</reference>
<dbReference type="InterPro" id="IPR002052">
    <property type="entry name" value="DNA_methylase_N6_adenine_CS"/>
</dbReference>
<gene>
    <name evidence="8" type="ORF">DespoDRAFT_00986</name>
</gene>
<accession>I5B0E9</accession>
<keyword evidence="5" id="KW-0949">S-adenosyl-L-methionine</keyword>
<dbReference type="InterPro" id="IPR002941">
    <property type="entry name" value="DNA_methylase_N4/N6"/>
</dbReference>
<dbReference type="eggNOG" id="COG2189">
    <property type="taxonomic scope" value="Bacteria"/>
</dbReference>
<dbReference type="PIRSF" id="PIRSF015855">
    <property type="entry name" value="TypeIII_Mtase_mKpnI"/>
    <property type="match status" value="1"/>
</dbReference>
<dbReference type="GO" id="GO:0009007">
    <property type="term" value="F:site-specific DNA-methyltransferase (adenine-specific) activity"/>
    <property type="evidence" value="ECO:0007669"/>
    <property type="project" value="UniProtKB-EC"/>
</dbReference>